<dbReference type="PANTHER" id="PTHR11014">
    <property type="entry name" value="PEPTIDASE M20 FAMILY MEMBER"/>
    <property type="match status" value="1"/>
</dbReference>
<dbReference type="InterPro" id="IPR011650">
    <property type="entry name" value="Peptidase_M20_dimer"/>
</dbReference>
<dbReference type="Proteomes" id="UP001237207">
    <property type="component" value="Unassembled WGS sequence"/>
</dbReference>
<dbReference type="InterPro" id="IPR002933">
    <property type="entry name" value="Peptidase_M20"/>
</dbReference>
<keyword evidence="1" id="KW-0464">Manganese</keyword>
<keyword evidence="1" id="KW-0479">Metal-binding</keyword>
<feature type="binding site" evidence="1">
    <location>
        <position position="343"/>
    </location>
    <ligand>
        <name>Mn(2+)</name>
        <dbReference type="ChEBI" id="CHEBI:29035"/>
        <label>2</label>
    </ligand>
</feature>
<dbReference type="InterPro" id="IPR017439">
    <property type="entry name" value="Amidohydrolase"/>
</dbReference>
<comment type="cofactor">
    <cofactor evidence="1">
        <name>Mn(2+)</name>
        <dbReference type="ChEBI" id="CHEBI:29035"/>
    </cofactor>
    <text evidence="1">The Mn(2+) ion enhances activity.</text>
</comment>
<feature type="domain" description="Peptidase M20 dimerisation" evidence="2">
    <location>
        <begin position="175"/>
        <end position="260"/>
    </location>
</feature>
<dbReference type="CDD" id="cd08018">
    <property type="entry name" value="M20_Acy1_amhX-like"/>
    <property type="match status" value="1"/>
</dbReference>
<dbReference type="EC" id="3.5.1.-" evidence="3"/>
<evidence type="ECO:0000313" key="3">
    <source>
        <dbReference type="EMBL" id="MDQ0214105.1"/>
    </source>
</evidence>
<dbReference type="GO" id="GO:0046872">
    <property type="term" value="F:metal ion binding"/>
    <property type="evidence" value="ECO:0007669"/>
    <property type="project" value="UniProtKB-KW"/>
</dbReference>
<dbReference type="AlphaFoldDB" id="A0AAJ1SWN3"/>
<organism evidence="3 4">
    <name type="scientific">Oikeobacillus pervagus</name>
    <dbReference type="NCBI Taxonomy" id="1325931"/>
    <lineage>
        <taxon>Bacteria</taxon>
        <taxon>Bacillati</taxon>
        <taxon>Bacillota</taxon>
        <taxon>Bacilli</taxon>
        <taxon>Bacillales</taxon>
        <taxon>Bacillaceae</taxon>
        <taxon>Oikeobacillus</taxon>
    </lineage>
</organism>
<dbReference type="EMBL" id="JAUSUC010000004">
    <property type="protein sequence ID" value="MDQ0214105.1"/>
    <property type="molecule type" value="Genomic_DNA"/>
</dbReference>
<dbReference type="SUPFAM" id="SSF53187">
    <property type="entry name" value="Zn-dependent exopeptidases"/>
    <property type="match status" value="1"/>
</dbReference>
<accession>A0AAJ1SWN3</accession>
<dbReference type="GO" id="GO:0016787">
    <property type="term" value="F:hydrolase activity"/>
    <property type="evidence" value="ECO:0007669"/>
    <property type="project" value="UniProtKB-KW"/>
</dbReference>
<feature type="binding site" evidence="1">
    <location>
        <position position="90"/>
    </location>
    <ligand>
        <name>Mn(2+)</name>
        <dbReference type="ChEBI" id="CHEBI:29035"/>
        <label>2</label>
    </ligand>
</feature>
<dbReference type="PIRSF" id="PIRSF005962">
    <property type="entry name" value="Pept_M20D_amidohydro"/>
    <property type="match status" value="1"/>
</dbReference>
<proteinExistence type="predicted"/>
<dbReference type="RefSeq" id="WP_307256094.1">
    <property type="nucleotide sequence ID" value="NZ_JAUSUC010000004.1"/>
</dbReference>
<dbReference type="Gene3D" id="3.30.70.360">
    <property type="match status" value="1"/>
</dbReference>
<dbReference type="SUPFAM" id="SSF55031">
    <property type="entry name" value="Bacterial exopeptidase dimerisation domain"/>
    <property type="match status" value="1"/>
</dbReference>
<keyword evidence="3" id="KW-0378">Hydrolase</keyword>
<name>A0AAJ1SWN3_9BACI</name>
<gene>
    <name evidence="3" type="ORF">J2S13_000501</name>
</gene>
<dbReference type="PANTHER" id="PTHR11014:SF122">
    <property type="entry name" value="AMIDOHYDROLASE AMHX"/>
    <property type="match status" value="1"/>
</dbReference>
<dbReference type="InterPro" id="IPR037484">
    <property type="entry name" value="AmhX-like"/>
</dbReference>
<feature type="binding site" evidence="1">
    <location>
        <position position="148"/>
    </location>
    <ligand>
        <name>Mn(2+)</name>
        <dbReference type="ChEBI" id="CHEBI:29035"/>
        <label>2</label>
    </ligand>
</feature>
<comment type="caution">
    <text evidence="3">The sequence shown here is derived from an EMBL/GenBank/DDBJ whole genome shotgun (WGS) entry which is preliminary data.</text>
</comment>
<dbReference type="InterPro" id="IPR036264">
    <property type="entry name" value="Bact_exopeptidase_dim_dom"/>
</dbReference>
<keyword evidence="4" id="KW-1185">Reference proteome</keyword>
<reference evidence="3" key="1">
    <citation type="submission" date="2023-07" db="EMBL/GenBank/DDBJ databases">
        <title>Genomic Encyclopedia of Type Strains, Phase IV (KMG-IV): sequencing the most valuable type-strain genomes for metagenomic binning, comparative biology and taxonomic classification.</title>
        <authorList>
            <person name="Goeker M."/>
        </authorList>
    </citation>
    <scope>NUCLEOTIDE SEQUENCE</scope>
    <source>
        <strain evidence="3">DSM 23947</strain>
    </source>
</reference>
<dbReference type="Pfam" id="PF01546">
    <property type="entry name" value="Peptidase_M20"/>
    <property type="match status" value="1"/>
</dbReference>
<sequence>MFTPSPDLEERLGLIFKHLHENPEISWKETETTEYIANLLKKEKISFRKFDDCTGLVAEIGSGKPVVAIRADIDALWQEVDGKFQANHSCGHDAHMTIVIGTLLTIKEQVREGTVRFIFQPAEEKGNGALAMITRGVIQDVHYLFGVHLRPIEEVPFGKAAPSIRHGAVLFLKGEITGNDAHGARPHQGVNAIDVMTALNQQLKTIYLSPFDPYSIKMTKMQAGGESFNIIPGSGEFALDVRAHSNSLLQNLQKKVVRVIHGVASTFDVNIDYEWTGFTPGAEVALEAEGILQEAILDVLGQEGLAPPVVTPGSDDFHFYTIKEPQVKAAMLGLGADLTPGLHHPNMIFDHRAIPIGVKILSTAILKGLQSK</sequence>
<evidence type="ECO:0000259" key="2">
    <source>
        <dbReference type="Pfam" id="PF07687"/>
    </source>
</evidence>
<dbReference type="Gene3D" id="3.40.630.10">
    <property type="entry name" value="Zn peptidases"/>
    <property type="match status" value="1"/>
</dbReference>
<feature type="binding site" evidence="1">
    <location>
        <position position="124"/>
    </location>
    <ligand>
        <name>Mn(2+)</name>
        <dbReference type="ChEBI" id="CHEBI:29035"/>
        <label>2</label>
    </ligand>
</feature>
<evidence type="ECO:0000256" key="1">
    <source>
        <dbReference type="PIRSR" id="PIRSR005962-1"/>
    </source>
</evidence>
<feature type="binding site" evidence="1">
    <location>
        <position position="92"/>
    </location>
    <ligand>
        <name>Mn(2+)</name>
        <dbReference type="ChEBI" id="CHEBI:29035"/>
        <label>2</label>
    </ligand>
</feature>
<protein>
    <submittedName>
        <fullName evidence="3">Amidohydrolase</fullName>
        <ecNumber evidence="3">3.5.1.-</ecNumber>
    </submittedName>
</protein>
<dbReference type="NCBIfam" id="TIGR01891">
    <property type="entry name" value="amidohydrolases"/>
    <property type="match status" value="1"/>
</dbReference>
<dbReference type="Pfam" id="PF07687">
    <property type="entry name" value="M20_dimer"/>
    <property type="match status" value="1"/>
</dbReference>
<evidence type="ECO:0000313" key="4">
    <source>
        <dbReference type="Proteomes" id="UP001237207"/>
    </source>
</evidence>